<comment type="caution">
    <text evidence="1">The sequence shown here is derived from an EMBL/GenBank/DDBJ whole genome shotgun (WGS) entry which is preliminary data.</text>
</comment>
<dbReference type="EMBL" id="BNCO01000009">
    <property type="protein sequence ID" value="GIL50647.1"/>
    <property type="molecule type" value="Genomic_DNA"/>
</dbReference>
<dbReference type="Proteomes" id="UP000747399">
    <property type="component" value="Unassembled WGS sequence"/>
</dbReference>
<name>A0A8J4B3I4_9CHLO</name>
<gene>
    <name evidence="1" type="ORF">Vafri_6778</name>
</gene>
<accession>A0A8J4B3I4</accession>
<dbReference type="AlphaFoldDB" id="A0A8J4B3I4"/>
<organism evidence="1 2">
    <name type="scientific">Volvox africanus</name>
    <dbReference type="NCBI Taxonomy" id="51714"/>
    <lineage>
        <taxon>Eukaryota</taxon>
        <taxon>Viridiplantae</taxon>
        <taxon>Chlorophyta</taxon>
        <taxon>core chlorophytes</taxon>
        <taxon>Chlorophyceae</taxon>
        <taxon>CS clade</taxon>
        <taxon>Chlamydomonadales</taxon>
        <taxon>Volvocaceae</taxon>
        <taxon>Volvox</taxon>
    </lineage>
</organism>
<protein>
    <submittedName>
        <fullName evidence="1">Uncharacterized protein</fullName>
    </submittedName>
</protein>
<proteinExistence type="predicted"/>
<keyword evidence="2" id="KW-1185">Reference proteome</keyword>
<reference evidence="1" key="1">
    <citation type="journal article" date="2021" name="Proc. Natl. Acad. Sci. U.S.A.">
        <title>Three genomes in the algal genus Volvox reveal the fate of a haploid sex-determining region after a transition to homothallism.</title>
        <authorList>
            <person name="Yamamoto K."/>
            <person name="Hamaji T."/>
            <person name="Kawai-Toyooka H."/>
            <person name="Matsuzaki R."/>
            <person name="Takahashi F."/>
            <person name="Nishimura Y."/>
            <person name="Kawachi M."/>
            <person name="Noguchi H."/>
            <person name="Minakuchi Y."/>
            <person name="Umen J.G."/>
            <person name="Toyoda A."/>
            <person name="Nozaki H."/>
        </authorList>
    </citation>
    <scope>NUCLEOTIDE SEQUENCE</scope>
    <source>
        <strain evidence="1">NIES-3780</strain>
    </source>
</reference>
<sequence length="591" mass="61926">MDFFPGTDSLMQRTGSDGNTGFHIHSSQEMFLAVSRLSDDGVQQPDKALGFPRRLGLSSSNTSTSSIGAELPVDRNVFRNPDLLCLSAVGPEAGSLSDVHHADCGSVQLADLLTFGDSSSSFNLVSMSSCDSQSELVDLSQAAYPGLTGRPSLVAFHPPFTPLGYDNNYLQSDTHLEEGRHHGGDDAATALRNESARLRRVGQASEPVNCTTTSHAVPNPLGDENLLLRDKSTDLGLNRGSGSLERPAQAYAAGIFKAADVVDADTVTELLTATITPGIWQCDSWLGRTGVLPGEGGPGDATVSLDRNQRSSSGGILSASMSEAKAELCRPICWIKSTDEACATRTSSASLPCGQWAIFAASGVAPDPLSTPSAPQSMPQSSRATVLQSSDTAATEAGLEMSPFAIHAYESCLVLDHELPDDSVHGGKPRHRSLPAAQPCDNLLLEWAESEAITNGMHLTGPAESFAAPCSTGTPTTPSAVRNNIVAAERPPVAQRRCWRPRLRATAAATENIAYGVHLDATVGAGAASVTGVPTPARVGNAVRCATTSCHLRVVPPDHSDDVQRGLWVTLRKAVATTTARCPAEATAALD</sequence>
<evidence type="ECO:0000313" key="2">
    <source>
        <dbReference type="Proteomes" id="UP000747399"/>
    </source>
</evidence>
<evidence type="ECO:0000313" key="1">
    <source>
        <dbReference type="EMBL" id="GIL50647.1"/>
    </source>
</evidence>